<sequence length="212" mass="24815">MSTSNLNNILFYHWQEITQPFNVDLVIANQIFADLILAYSQPHRYYHTLQHIHSVLTTIDMLKMYVEDLSTVKLAVWFHDLVYDTHAKNNEEKSAEYAGEMLKKLALNYNKIEKIQQLILATKNHQADDIDSQVLLDADLGIFAADKIQYQEYVQAIRQEYAWVADVEYIKGRRMILTKFLQRPSIYFTPLMLESSEELARLNIQAELDINN</sequence>
<dbReference type="EMBL" id="CP150886">
    <property type="protein sequence ID" value="WZB89741.1"/>
    <property type="molecule type" value="Genomic_DNA"/>
</dbReference>
<keyword evidence="2" id="KW-1185">Reference proteome</keyword>
<evidence type="ECO:0008006" key="3">
    <source>
        <dbReference type="Google" id="ProtNLM"/>
    </source>
</evidence>
<dbReference type="Gene3D" id="1.10.3210.10">
    <property type="entry name" value="Hypothetical protein af1432"/>
    <property type="match status" value="1"/>
</dbReference>
<organism evidence="1 2">
    <name type="scientific">Okeanomitos corallinicola TIOX110</name>
    <dbReference type="NCBI Taxonomy" id="3133117"/>
    <lineage>
        <taxon>Bacteria</taxon>
        <taxon>Bacillati</taxon>
        <taxon>Cyanobacteriota</taxon>
        <taxon>Cyanophyceae</taxon>
        <taxon>Nostocales</taxon>
        <taxon>Aphanizomenonaceae</taxon>
        <taxon>Okeanomitos</taxon>
    </lineage>
</organism>
<dbReference type="CDD" id="cd00077">
    <property type="entry name" value="HDc"/>
    <property type="match status" value="1"/>
</dbReference>
<dbReference type="PANTHER" id="PTHR21174:SF0">
    <property type="entry name" value="HD PHOSPHOHYDROLASE FAMILY PROTEIN-RELATED"/>
    <property type="match status" value="1"/>
</dbReference>
<name>A0ABZ2UXE0_9CYAN</name>
<dbReference type="Proteomes" id="UP001483337">
    <property type="component" value="Chromosome"/>
</dbReference>
<proteinExistence type="predicted"/>
<dbReference type="InterPro" id="IPR009218">
    <property type="entry name" value="HD_phosphohydro"/>
</dbReference>
<reference evidence="1 2" key="1">
    <citation type="submission" date="2024-04" db="EMBL/GenBank/DDBJ databases">
        <title>Okeanomitos corallinicola gen. &amp; sp. nov. (Nostocales, Cyanobacteria), a new toxic marine heterocyst-forming cyanobacterium from a coral reef.</title>
        <authorList>
            <person name="Li H."/>
            <person name="Li R."/>
            <person name="Kang J."/>
            <person name="Hii K.S."/>
            <person name="Mohamed H.F."/>
            <person name="Xu X."/>
            <person name="Luo Z."/>
        </authorList>
    </citation>
    <scope>NUCLEOTIDE SEQUENCE [LARGE SCALE GENOMIC DNA]</scope>
    <source>
        <strain evidence="1 2">TIOX110</strain>
    </source>
</reference>
<dbReference type="PIRSF" id="PIRSF035170">
    <property type="entry name" value="HD_phosphohydro"/>
    <property type="match status" value="1"/>
</dbReference>
<accession>A0ABZ2UXE0</accession>
<protein>
    <recommendedName>
        <fullName evidence="3">HD domain-containing protein</fullName>
    </recommendedName>
</protein>
<dbReference type="SUPFAM" id="SSF109604">
    <property type="entry name" value="HD-domain/PDEase-like"/>
    <property type="match status" value="1"/>
</dbReference>
<evidence type="ECO:0000313" key="2">
    <source>
        <dbReference type="Proteomes" id="UP001483337"/>
    </source>
</evidence>
<gene>
    <name evidence="1" type="ORF">WJM97_08635</name>
</gene>
<dbReference type="InterPro" id="IPR003607">
    <property type="entry name" value="HD/PDEase_dom"/>
</dbReference>
<dbReference type="PANTHER" id="PTHR21174">
    <property type="match status" value="1"/>
</dbReference>
<dbReference type="RefSeq" id="WP_353932636.1">
    <property type="nucleotide sequence ID" value="NZ_CP150886.1"/>
</dbReference>
<evidence type="ECO:0000313" key="1">
    <source>
        <dbReference type="EMBL" id="WZB89741.1"/>
    </source>
</evidence>